<protein>
    <submittedName>
        <fullName evidence="1">Uncharacterized protein</fullName>
    </submittedName>
</protein>
<gene>
    <name evidence="1" type="ORF">AURDEDRAFT_131227</name>
</gene>
<dbReference type="AlphaFoldDB" id="J0WPI0"/>
<keyword evidence="2" id="KW-1185">Reference proteome</keyword>
<reference evidence="2" key="1">
    <citation type="journal article" date="2012" name="Science">
        <title>The Paleozoic origin of enzymatic lignin decomposition reconstructed from 31 fungal genomes.</title>
        <authorList>
            <person name="Floudas D."/>
            <person name="Binder M."/>
            <person name="Riley R."/>
            <person name="Barry K."/>
            <person name="Blanchette R.A."/>
            <person name="Henrissat B."/>
            <person name="Martinez A.T."/>
            <person name="Otillar R."/>
            <person name="Spatafora J.W."/>
            <person name="Yadav J.S."/>
            <person name="Aerts A."/>
            <person name="Benoit I."/>
            <person name="Boyd A."/>
            <person name="Carlson A."/>
            <person name="Copeland A."/>
            <person name="Coutinho P.M."/>
            <person name="de Vries R.P."/>
            <person name="Ferreira P."/>
            <person name="Findley K."/>
            <person name="Foster B."/>
            <person name="Gaskell J."/>
            <person name="Glotzer D."/>
            <person name="Gorecki P."/>
            <person name="Heitman J."/>
            <person name="Hesse C."/>
            <person name="Hori C."/>
            <person name="Igarashi K."/>
            <person name="Jurgens J.A."/>
            <person name="Kallen N."/>
            <person name="Kersten P."/>
            <person name="Kohler A."/>
            <person name="Kuees U."/>
            <person name="Kumar T.K.A."/>
            <person name="Kuo A."/>
            <person name="LaButti K."/>
            <person name="Larrondo L.F."/>
            <person name="Lindquist E."/>
            <person name="Ling A."/>
            <person name="Lombard V."/>
            <person name="Lucas S."/>
            <person name="Lundell T."/>
            <person name="Martin R."/>
            <person name="McLaughlin D.J."/>
            <person name="Morgenstern I."/>
            <person name="Morin E."/>
            <person name="Murat C."/>
            <person name="Nagy L.G."/>
            <person name="Nolan M."/>
            <person name="Ohm R.A."/>
            <person name="Patyshakuliyeva A."/>
            <person name="Rokas A."/>
            <person name="Ruiz-Duenas F.J."/>
            <person name="Sabat G."/>
            <person name="Salamov A."/>
            <person name="Samejima M."/>
            <person name="Schmutz J."/>
            <person name="Slot J.C."/>
            <person name="St John F."/>
            <person name="Stenlid J."/>
            <person name="Sun H."/>
            <person name="Sun S."/>
            <person name="Syed K."/>
            <person name="Tsang A."/>
            <person name="Wiebenga A."/>
            <person name="Young D."/>
            <person name="Pisabarro A."/>
            <person name="Eastwood D.C."/>
            <person name="Martin F."/>
            <person name="Cullen D."/>
            <person name="Grigoriev I.V."/>
            <person name="Hibbett D.S."/>
        </authorList>
    </citation>
    <scope>NUCLEOTIDE SEQUENCE [LARGE SCALE GENOMIC DNA]</scope>
    <source>
        <strain evidence="2">TFB10046</strain>
    </source>
</reference>
<feature type="non-terminal residue" evidence="1">
    <location>
        <position position="1"/>
    </location>
</feature>
<proteinExistence type="predicted"/>
<sequence>LLTGDKIMLEHHRRGPMMILVAIGLAKTDDEAATYPLILSKDVRAAPRKGKGTKTAPAEAEQIVGDPVEWKFVSELKLQIGSCTDPTCKIDHCKVTHDGVYTQLTEFMFVHWGNHMTHPCWEPYHTAGMVQVTGNQIAAPPWPGAHAPRIDKLAEADKRADIVMEIMKSQAESTTQTMQMMVPLMQTFTDQWGHSTAESSIPAARGYTGYAEGTQKGTQVVHGGYTEVRSSLWQPPP</sequence>
<accession>J0WPI0</accession>
<evidence type="ECO:0000313" key="2">
    <source>
        <dbReference type="Proteomes" id="UP000006514"/>
    </source>
</evidence>
<dbReference type="Proteomes" id="UP000006514">
    <property type="component" value="Unassembled WGS sequence"/>
</dbReference>
<evidence type="ECO:0000313" key="1">
    <source>
        <dbReference type="EMBL" id="EJD34328.1"/>
    </source>
</evidence>
<dbReference type="InParanoid" id="J0WPI0"/>
<dbReference type="KEGG" id="adl:AURDEDRAFT_131227"/>
<organism evidence="1 2">
    <name type="scientific">Auricularia subglabra (strain TFB-10046 / SS5)</name>
    <name type="common">White-rot fungus</name>
    <name type="synonym">Auricularia delicata (strain TFB10046)</name>
    <dbReference type="NCBI Taxonomy" id="717982"/>
    <lineage>
        <taxon>Eukaryota</taxon>
        <taxon>Fungi</taxon>
        <taxon>Dikarya</taxon>
        <taxon>Basidiomycota</taxon>
        <taxon>Agaricomycotina</taxon>
        <taxon>Agaricomycetes</taxon>
        <taxon>Auriculariales</taxon>
        <taxon>Auriculariaceae</taxon>
        <taxon>Auricularia</taxon>
    </lineage>
</organism>
<dbReference type="EMBL" id="JH687962">
    <property type="protein sequence ID" value="EJD34328.1"/>
    <property type="molecule type" value="Genomic_DNA"/>
</dbReference>
<name>J0WPI0_AURST</name>